<sequence length="302" mass="32940">MTSRAKGDPAAVMRSATIVTWNLRHTGADYSSPQSPLVQALSALRPDLMVLQETIRGNLPISLRTLGDKPATYRSIVGRSSGDQRIAMLYNLDRMRLKTRPRNLLEGQMTRMPLWAHFAVIDPNAEEPIDLQVVGLHLKSRGGNNHLKRVAEVEALSGWILGEAPNLDADLLLAGDWNGPSFDEGFEALTAIERQGGGVFRGLNGAEGVGFFMSRLRKPPHPDFSRGEVYLNTSSAIRSRLTPQSAPAASAAAYEPVLLPDLIDKKAYPELASLIGRLSGSETGSDLAPQVLTIFFQQFELI</sequence>
<accession>B0T599</accession>
<organism evidence="1">
    <name type="scientific">Caulobacter sp. (strain K31)</name>
    <dbReference type="NCBI Taxonomy" id="366602"/>
    <lineage>
        <taxon>Bacteria</taxon>
        <taxon>Pseudomonadati</taxon>
        <taxon>Pseudomonadota</taxon>
        <taxon>Alphaproteobacteria</taxon>
        <taxon>Caulobacterales</taxon>
        <taxon>Caulobacteraceae</taxon>
        <taxon>Caulobacter</taxon>
    </lineage>
</organism>
<dbReference type="GO" id="GO:0004519">
    <property type="term" value="F:endonuclease activity"/>
    <property type="evidence" value="ECO:0007669"/>
    <property type="project" value="UniProtKB-KW"/>
</dbReference>
<keyword evidence="1" id="KW-0540">Nuclease</keyword>
<proteinExistence type="predicted"/>
<protein>
    <submittedName>
        <fullName evidence="1">Endonuclease/exonuclease/phosphatase</fullName>
    </submittedName>
</protein>
<dbReference type="STRING" id="366602.Caul_4925"/>
<keyword evidence="1" id="KW-0269">Exonuclease</keyword>
<keyword evidence="1" id="KW-0255">Endonuclease</keyword>
<evidence type="ECO:0000313" key="1">
    <source>
        <dbReference type="EMBL" id="ABZ74045.1"/>
    </source>
</evidence>
<gene>
    <name evidence="1" type="ordered locus">Caul_4925</name>
</gene>
<dbReference type="KEGG" id="cak:Caul_4925"/>
<dbReference type="SUPFAM" id="SSF56219">
    <property type="entry name" value="DNase I-like"/>
    <property type="match status" value="1"/>
</dbReference>
<dbReference type="AlphaFoldDB" id="B0T599"/>
<dbReference type="EMBL" id="CP000927">
    <property type="protein sequence ID" value="ABZ74045.1"/>
    <property type="molecule type" value="Genomic_DNA"/>
</dbReference>
<dbReference type="Gene3D" id="3.60.10.10">
    <property type="entry name" value="Endonuclease/exonuclease/phosphatase"/>
    <property type="match status" value="1"/>
</dbReference>
<dbReference type="HOGENOM" id="CLU_920389_0_0_5"/>
<name>B0T599_CAUSK</name>
<dbReference type="OrthoDB" id="569713at2"/>
<dbReference type="InterPro" id="IPR036691">
    <property type="entry name" value="Endo/exonu/phosph_ase_sf"/>
</dbReference>
<reference evidence="1" key="1">
    <citation type="submission" date="2008-01" db="EMBL/GenBank/DDBJ databases">
        <title>Complete sequence of chromosome of Caulobacter sp. K31.</title>
        <authorList>
            <consortium name="US DOE Joint Genome Institute"/>
            <person name="Copeland A."/>
            <person name="Lucas S."/>
            <person name="Lapidus A."/>
            <person name="Barry K."/>
            <person name="Glavina del Rio T."/>
            <person name="Dalin E."/>
            <person name="Tice H."/>
            <person name="Pitluck S."/>
            <person name="Bruce D."/>
            <person name="Goodwin L."/>
            <person name="Thompson L.S."/>
            <person name="Brettin T."/>
            <person name="Detter J.C."/>
            <person name="Han C."/>
            <person name="Schmutz J."/>
            <person name="Larimer F."/>
            <person name="Land M."/>
            <person name="Hauser L."/>
            <person name="Kyrpides N."/>
            <person name="Kim E."/>
            <person name="Stephens C."/>
            <person name="Richardson P."/>
        </authorList>
    </citation>
    <scope>NUCLEOTIDE SEQUENCE [LARGE SCALE GENOMIC DNA]</scope>
    <source>
        <strain evidence="1">K31</strain>
    </source>
</reference>
<dbReference type="GO" id="GO:0004527">
    <property type="term" value="F:exonuclease activity"/>
    <property type="evidence" value="ECO:0007669"/>
    <property type="project" value="UniProtKB-KW"/>
</dbReference>
<keyword evidence="1" id="KW-0378">Hydrolase</keyword>